<gene>
    <name evidence="1" type="ORF">DW070_13220</name>
</gene>
<dbReference type="Proteomes" id="UP000260773">
    <property type="component" value="Unassembled WGS sequence"/>
</dbReference>
<comment type="caution">
    <text evidence="1">The sequence shown here is derived from an EMBL/GenBank/DDBJ whole genome shotgun (WGS) entry which is preliminary data.</text>
</comment>
<dbReference type="EMBL" id="QVEP01000040">
    <property type="protein sequence ID" value="RGB76295.1"/>
    <property type="molecule type" value="Genomic_DNA"/>
</dbReference>
<evidence type="ECO:0000313" key="2">
    <source>
        <dbReference type="Proteomes" id="UP000260773"/>
    </source>
</evidence>
<protein>
    <submittedName>
        <fullName evidence="1">Uncharacterized protein</fullName>
    </submittedName>
</protein>
<proteinExistence type="predicted"/>
<sequence length="100" mass="11227">MKIKRMLIVLLSFPKTLYVNLKLFGLRGLRCPMLISFDTKLAHLEKGCVKLQKPSFACVKIGFDGTKGIVPVKSGGGILKLERALRLNLWEKPILNMETV</sequence>
<reference evidence="1 2" key="1">
    <citation type="submission" date="2018-08" db="EMBL/GenBank/DDBJ databases">
        <title>A genome reference for cultivated species of the human gut microbiota.</title>
        <authorList>
            <person name="Zou Y."/>
            <person name="Xue W."/>
            <person name="Luo G."/>
        </authorList>
    </citation>
    <scope>NUCLEOTIDE SEQUENCE [LARGE SCALE GENOMIC DNA]</scope>
    <source>
        <strain evidence="1 2">AF45-17</strain>
    </source>
</reference>
<dbReference type="AlphaFoldDB" id="A0A3E2THY6"/>
<organism evidence="1 2">
    <name type="scientific">Coprococcus catus</name>
    <dbReference type="NCBI Taxonomy" id="116085"/>
    <lineage>
        <taxon>Bacteria</taxon>
        <taxon>Bacillati</taxon>
        <taxon>Bacillota</taxon>
        <taxon>Clostridia</taxon>
        <taxon>Lachnospirales</taxon>
        <taxon>Lachnospiraceae</taxon>
        <taxon>Coprococcus</taxon>
    </lineage>
</organism>
<name>A0A3E2THY6_9FIRM</name>
<accession>A0A3E2THY6</accession>
<evidence type="ECO:0000313" key="1">
    <source>
        <dbReference type="EMBL" id="RGB76295.1"/>
    </source>
</evidence>